<evidence type="ECO:0000256" key="3">
    <source>
        <dbReference type="ARBA" id="ARBA00022989"/>
    </source>
</evidence>
<keyword evidence="8" id="KW-1185">Reference proteome</keyword>
<evidence type="ECO:0000256" key="1">
    <source>
        <dbReference type="ARBA" id="ARBA00004167"/>
    </source>
</evidence>
<dbReference type="Pfam" id="PF04357">
    <property type="entry name" value="TamB"/>
    <property type="match status" value="1"/>
</dbReference>
<dbReference type="PANTHER" id="PTHR30441:SF8">
    <property type="entry name" value="DUF748 DOMAIN-CONTAINING PROTEIN"/>
    <property type="match status" value="1"/>
</dbReference>
<evidence type="ECO:0000256" key="5">
    <source>
        <dbReference type="SAM" id="Phobius"/>
    </source>
</evidence>
<dbReference type="GO" id="GO:0009306">
    <property type="term" value="P:protein secretion"/>
    <property type="evidence" value="ECO:0007669"/>
    <property type="project" value="InterPro"/>
</dbReference>
<name>H2BYM3_GILLR</name>
<evidence type="ECO:0000256" key="2">
    <source>
        <dbReference type="ARBA" id="ARBA00022692"/>
    </source>
</evidence>
<accession>H2BYM3</accession>
<keyword evidence="3 5" id="KW-1133">Transmembrane helix</keyword>
<evidence type="ECO:0000313" key="8">
    <source>
        <dbReference type="Proteomes" id="UP000003844"/>
    </source>
</evidence>
<dbReference type="GO" id="GO:0005886">
    <property type="term" value="C:plasma membrane"/>
    <property type="evidence" value="ECO:0007669"/>
    <property type="project" value="InterPro"/>
</dbReference>
<dbReference type="EMBL" id="JH594606">
    <property type="protein sequence ID" value="EHQ01144.1"/>
    <property type="molecule type" value="Genomic_DNA"/>
</dbReference>
<dbReference type="RefSeq" id="WP_006987470.1">
    <property type="nucleotide sequence ID" value="NZ_JH594606.1"/>
</dbReference>
<dbReference type="STRING" id="865937.Gilli_0430"/>
<dbReference type="InterPro" id="IPR007452">
    <property type="entry name" value="TamB_C"/>
</dbReference>
<dbReference type="Proteomes" id="UP000003844">
    <property type="component" value="Unassembled WGS sequence"/>
</dbReference>
<keyword evidence="2 5" id="KW-0812">Transmembrane</keyword>
<evidence type="ECO:0000256" key="4">
    <source>
        <dbReference type="ARBA" id="ARBA00023136"/>
    </source>
</evidence>
<dbReference type="PANTHER" id="PTHR30441">
    <property type="entry name" value="DUF748 DOMAIN-CONTAINING PROTEIN"/>
    <property type="match status" value="1"/>
</dbReference>
<proteinExistence type="predicted"/>
<evidence type="ECO:0000313" key="7">
    <source>
        <dbReference type="EMBL" id="EHQ01144.1"/>
    </source>
</evidence>
<reference evidence="8" key="1">
    <citation type="journal article" date="2012" name="Stand. Genomic Sci.">
        <title>Genome sequence of the Antarctic rhodopsins-containing flavobacterium Gillisia limnaea type strain (R-8282(T)).</title>
        <authorList>
            <person name="Riedel T."/>
            <person name="Held B."/>
            <person name="Nolan M."/>
            <person name="Lucas S."/>
            <person name="Lapidus A."/>
            <person name="Tice H."/>
            <person name="Del Rio T.G."/>
            <person name="Cheng J.F."/>
            <person name="Han C."/>
            <person name="Tapia R."/>
            <person name="Goodwin L.A."/>
            <person name="Pitluck S."/>
            <person name="Liolios K."/>
            <person name="Mavromatis K."/>
            <person name="Pagani I."/>
            <person name="Ivanova N."/>
            <person name="Mikhailova N."/>
            <person name="Pati A."/>
            <person name="Chen A."/>
            <person name="Palaniappan K."/>
            <person name="Land M."/>
            <person name="Rohde M."/>
            <person name="Tindall B.J."/>
            <person name="Detter J.C."/>
            <person name="Goker M."/>
            <person name="Bristow J."/>
            <person name="Eisen J.A."/>
            <person name="Markowitz V."/>
            <person name="Hugenholtz P."/>
            <person name="Kyrpides N.C."/>
            <person name="Klenk H.P."/>
            <person name="Woyke T."/>
        </authorList>
    </citation>
    <scope>NUCLEOTIDE SEQUENCE [LARGE SCALE GENOMIC DNA]</scope>
    <source>
        <strain evidence="8">DSM 15749 / LMG 21470 / R-8282</strain>
    </source>
</reference>
<comment type="subcellular location">
    <subcellularLocation>
        <location evidence="1">Membrane</location>
        <topology evidence="1">Single-pass membrane protein</topology>
    </subcellularLocation>
</comment>
<organism evidence="7 8">
    <name type="scientific">Gillisia limnaea (strain DSM 15749 / LMG 21470 / R-8282)</name>
    <dbReference type="NCBI Taxonomy" id="865937"/>
    <lineage>
        <taxon>Bacteria</taxon>
        <taxon>Pseudomonadati</taxon>
        <taxon>Bacteroidota</taxon>
        <taxon>Flavobacteriia</taxon>
        <taxon>Flavobacteriales</taxon>
        <taxon>Flavobacteriaceae</taxon>
        <taxon>Gillisia</taxon>
    </lineage>
</organism>
<dbReference type="GO" id="GO:0090313">
    <property type="term" value="P:regulation of protein targeting to membrane"/>
    <property type="evidence" value="ECO:0007669"/>
    <property type="project" value="TreeGrafter"/>
</dbReference>
<gene>
    <name evidence="7" type="ORF">Gilli_0430</name>
</gene>
<dbReference type="HOGENOM" id="CLU_002997_0_0_10"/>
<feature type="domain" description="Translocation and assembly module TamB C-terminal" evidence="6">
    <location>
        <begin position="1180"/>
        <end position="1638"/>
    </location>
</feature>
<sequence length="1658" mass="184379">MPKLKKEEPKKKNKLLKILAKILAGFVLFMILLILFIRSPWGQSIIVDKVTNSISNNTNTKIEIEKLFISFAGNINLEGLYLEDQKGDTLIYSKSLEADVPLWPIIKGDGISVNFIDWEGLRANVIRKDSAGGFNYQFLLDAYANPNATSTQDTTTTNINIGNLNFRNFHLTFKDDVSGIDSKLKMDRLDLEMEETDLENMKFHISNAQLVNTSVYYNQTKPFPESEVSDAPLPFLIVDRIQLENVNVNYASTPDGILSVLDVGEFLAGSAEINLDNNLIAIDEILLNNSEVLVETTTIEKDIEPIEDSAENQEFEWPKWSVNVNTISLENNNFSYFSDGAKVEKGVLNPDAIVLKDLNFNAEGLFLVEETAGIRLSKFNFIEASGYVLKEFTLDLELNENSLDLEGLNVYLNENKLEGYLALEYNSVDELINNPENAQIKAELNEINFWLRDLFPFQPELKKNEYLLELSNKVLTGNLKIDGSLSSLEIPSANFKWGKNTSLTATGTVENPMDPEKLLFNFPSFRFSSTRLDVVRFIQEEDLGIKVPAKLSVHGSLEGSPENIKTVAKLETSQGAIAFNGSFSGAETISYSAKVDVIELNLGELLQNENLGTLNMELSSQGSGANINVLNATLESTISSLGYNEYSIKDWRIQGEIENGEGNITSAYKDENLDAALQAFVELDSIAPKVTANLEVTGADLQALGLTSRNIKGAFQLNATFQGNAEDYEFSSNITDGVVVYDDQTYLLGDLDLSAYVRADTTSLNIKNKMIDLQLQSNASPENFTNAIYRHYESYLTDEIRTDTVKNPVELKLRGHINQSPIINDVFIANLTELDTVDINVDFSEKDRTLVAAVELPYINYNGNIIDSLSFNLNSDKENFKFNFGFNALDAGPLAIKKTFLEGSIENKMLNLDFNSYYEDKKLVHVASEISKEDDIFRVHLVPEELILNYAEWKIPESNEILIDEKSIQFNDFRMSRKNQEIEISNSMPEAQKEHIGISFKNFNLEAVFSYLNPEKSLASGNLNGNFIIEEPFSNTGLLANLEIQDLKVMDVPLGVLNLEAVAEGAQNYNLDLSIKGGNADLDLTGTYVAAEAGAQIDMDLQINELKMEAIAGFSDGAINSSSGSISGQMNVNGTIAEPNYVGNFQFNNAAFTVATLNAPFRIEDEILKLDTDGLYFDDFKIEDTKNNSFVVNGEVLTETLLNPKFNLQFEASNFNVLNSTAEDNELYYGTASFDGTARLTGDLNLPKLDVNITVGSNTDVTYVIPEESLAIQDRDGVVIFVNRENPDDILTKTSEEESAIISGVDIRALISIGDGAIFTIVLDEQTEDNFQVKGEGDLNFNVYPNGRTTLSGRYEMSGGHYEMSLYGLVKRRFDIAPGSTITWAGDPFDANLDIRAIYKVETSASALMATQTAGADASTRGRFRQQLPFLVYLNVDGELMQPKISFNLDMPENDQGAIGGQVYGRIQQLNNQEQELNKQVFSLLVLNRFFPETMSDGSGGGTVTVARDNLNQALSDQLNIFSEKLLGDTGVELDFGVDSFTDYQGESPQERTQVEITAQKKLLDDRLIVRVGSDVDIQGSSQVQGEASPIIGNVSIEYLLTEDGIFRLKGFRKNQFENVIDGQLIISGIAFIFTREFNEFTELWKNFLKEETENTEE</sequence>
<feature type="transmembrane region" description="Helical" evidence="5">
    <location>
        <begin position="20"/>
        <end position="41"/>
    </location>
</feature>
<dbReference type="OrthoDB" id="9811276at2"/>
<dbReference type="eggNOG" id="COG2911">
    <property type="taxonomic scope" value="Bacteria"/>
</dbReference>
<protein>
    <recommendedName>
        <fullName evidence="6">Translocation and assembly module TamB C-terminal domain-containing protein</fullName>
    </recommendedName>
</protein>
<keyword evidence="4 5" id="KW-0472">Membrane</keyword>
<dbReference type="InterPro" id="IPR052894">
    <property type="entry name" value="AsmA-related"/>
</dbReference>
<evidence type="ECO:0000259" key="6">
    <source>
        <dbReference type="Pfam" id="PF04357"/>
    </source>
</evidence>